<dbReference type="InterPro" id="IPR003362">
    <property type="entry name" value="Bact_transf"/>
</dbReference>
<dbReference type="InterPro" id="IPR017475">
    <property type="entry name" value="EPS_sugar_tfrase"/>
</dbReference>
<dbReference type="InterPro" id="IPR036291">
    <property type="entry name" value="NAD(P)-bd_dom_sf"/>
</dbReference>
<dbReference type="NCBIfam" id="TIGR03025">
    <property type="entry name" value="EPS_sugtrans"/>
    <property type="match status" value="1"/>
</dbReference>
<feature type="transmembrane region" description="Helical" evidence="7">
    <location>
        <begin position="301"/>
        <end position="324"/>
    </location>
</feature>
<reference evidence="9" key="1">
    <citation type="journal article" date="2014" name="Int. J. Syst. Evol. Microbiol.">
        <title>Complete genome sequence of Corynebacterium casei LMG S-19264T (=DSM 44701T), isolated from a smear-ripened cheese.</title>
        <authorList>
            <consortium name="US DOE Joint Genome Institute (JGI-PGF)"/>
            <person name="Walter F."/>
            <person name="Albersmeier A."/>
            <person name="Kalinowski J."/>
            <person name="Ruckert C."/>
        </authorList>
    </citation>
    <scope>NUCLEOTIDE SEQUENCE</scope>
    <source>
        <strain evidence="9">JCM 31311</strain>
    </source>
</reference>
<keyword evidence="10" id="KW-1185">Reference proteome</keyword>
<comment type="caution">
    <text evidence="9">The sequence shown here is derived from an EMBL/GenBank/DDBJ whole genome shotgun (WGS) entry which is preliminary data.</text>
</comment>
<sequence>MRTSALEPEDSQGQLGEAVSSPIPALPLNMSRLPLSWRALLNTAVLTIGDVLALGLPLALASQLVPWHPSGVSSAHWIAVAIVVWLCAARLLHITPTWGASAPSEIKGLTELTLLVFISLAGLEFLKPQTEVAEVLSLLLGMLLAWPLLIVTRPVLRRLLKQARLWGVPVVVYGGAQTGTRITQALLANPDYGYHPVGVFDDDPALQHTLIAGVPVLGSTLQAAPAVSVAILAVPGLSPEAVQRLLDGPLDRYRRVILLPDIVEMEPLWIQVRDCGGMTGLDMERPLLDPLTLAGKRLFDVLGVVLLAVPVLAVCVLIALALWLETRTSPLFFQQRVGRDGRMFTAWKFRTMLPNAEEVLRRTLEQQPELRAEWEATFKLRRDPRITRLGAVLRRTSLDELPQLMNVLRGEMSLVGPRPLPSYHCAELPQLVQTLRARVRPGMTGLWQVSGRSDAGNSGMVRWDSYYVRNWSIWLDLVILIRTVQVVVRGVGAY</sequence>
<gene>
    <name evidence="9" type="ORF">GCM10008957_19290</name>
</gene>
<dbReference type="EMBL" id="BMQL01000008">
    <property type="protein sequence ID" value="GGR06635.1"/>
    <property type="molecule type" value="Genomic_DNA"/>
</dbReference>
<evidence type="ECO:0000313" key="9">
    <source>
        <dbReference type="EMBL" id="GGR06635.1"/>
    </source>
</evidence>
<keyword evidence="3" id="KW-0808">Transferase</keyword>
<evidence type="ECO:0000256" key="3">
    <source>
        <dbReference type="ARBA" id="ARBA00022679"/>
    </source>
</evidence>
<evidence type="ECO:0000256" key="5">
    <source>
        <dbReference type="ARBA" id="ARBA00022989"/>
    </source>
</evidence>
<evidence type="ECO:0000256" key="2">
    <source>
        <dbReference type="ARBA" id="ARBA00006464"/>
    </source>
</evidence>
<comment type="similarity">
    <text evidence="2">Belongs to the bacterial sugar transferase family.</text>
</comment>
<keyword evidence="4 7" id="KW-0812">Transmembrane</keyword>
<dbReference type="Proteomes" id="UP000603865">
    <property type="component" value="Unassembled WGS sequence"/>
</dbReference>
<evidence type="ECO:0000256" key="4">
    <source>
        <dbReference type="ARBA" id="ARBA00022692"/>
    </source>
</evidence>
<reference evidence="9" key="2">
    <citation type="submission" date="2020-09" db="EMBL/GenBank/DDBJ databases">
        <authorList>
            <person name="Sun Q."/>
            <person name="Ohkuma M."/>
        </authorList>
    </citation>
    <scope>NUCLEOTIDE SEQUENCE</scope>
    <source>
        <strain evidence="9">JCM 31311</strain>
    </source>
</reference>
<accession>A0A918F5K1</accession>
<evidence type="ECO:0000259" key="8">
    <source>
        <dbReference type="Pfam" id="PF02397"/>
    </source>
</evidence>
<dbReference type="PANTHER" id="PTHR30576">
    <property type="entry name" value="COLANIC BIOSYNTHESIS UDP-GLUCOSE LIPID CARRIER TRANSFERASE"/>
    <property type="match status" value="1"/>
</dbReference>
<dbReference type="GO" id="GO:0016780">
    <property type="term" value="F:phosphotransferase activity, for other substituted phosphate groups"/>
    <property type="evidence" value="ECO:0007669"/>
    <property type="project" value="TreeGrafter"/>
</dbReference>
<evidence type="ECO:0000256" key="6">
    <source>
        <dbReference type="ARBA" id="ARBA00023136"/>
    </source>
</evidence>
<evidence type="ECO:0000256" key="1">
    <source>
        <dbReference type="ARBA" id="ARBA00004141"/>
    </source>
</evidence>
<dbReference type="SUPFAM" id="SSF51735">
    <property type="entry name" value="NAD(P)-binding Rossmann-fold domains"/>
    <property type="match status" value="1"/>
</dbReference>
<evidence type="ECO:0000256" key="7">
    <source>
        <dbReference type="SAM" id="Phobius"/>
    </source>
</evidence>
<dbReference type="Pfam" id="PF02397">
    <property type="entry name" value="Bac_transf"/>
    <property type="match status" value="1"/>
</dbReference>
<keyword evidence="6 7" id="KW-0472">Membrane</keyword>
<feature type="transmembrane region" description="Helical" evidence="7">
    <location>
        <begin position="39"/>
        <end position="62"/>
    </location>
</feature>
<proteinExistence type="inferred from homology"/>
<dbReference type="AlphaFoldDB" id="A0A918F5K1"/>
<dbReference type="GO" id="GO:0016020">
    <property type="term" value="C:membrane"/>
    <property type="evidence" value="ECO:0007669"/>
    <property type="project" value="UniProtKB-SubCell"/>
</dbReference>
<dbReference type="Pfam" id="PF13727">
    <property type="entry name" value="CoA_binding_3"/>
    <property type="match status" value="1"/>
</dbReference>
<name>A0A918F5K1_9DEIO</name>
<comment type="subcellular location">
    <subcellularLocation>
        <location evidence="1">Membrane</location>
        <topology evidence="1">Multi-pass membrane protein</topology>
    </subcellularLocation>
</comment>
<keyword evidence="5 7" id="KW-1133">Transmembrane helix</keyword>
<feature type="transmembrane region" description="Helical" evidence="7">
    <location>
        <begin position="74"/>
        <end position="94"/>
    </location>
</feature>
<organism evidence="9 10">
    <name type="scientific">Deinococcus ruber</name>
    <dbReference type="NCBI Taxonomy" id="1848197"/>
    <lineage>
        <taxon>Bacteria</taxon>
        <taxon>Thermotogati</taxon>
        <taxon>Deinococcota</taxon>
        <taxon>Deinococci</taxon>
        <taxon>Deinococcales</taxon>
        <taxon>Deinococcaceae</taxon>
        <taxon>Deinococcus</taxon>
    </lineage>
</organism>
<feature type="transmembrane region" description="Helical" evidence="7">
    <location>
        <begin position="106"/>
        <end position="123"/>
    </location>
</feature>
<dbReference type="PANTHER" id="PTHR30576:SF0">
    <property type="entry name" value="UNDECAPRENYL-PHOSPHATE N-ACETYLGALACTOSAMINYL 1-PHOSPHATE TRANSFERASE-RELATED"/>
    <property type="match status" value="1"/>
</dbReference>
<evidence type="ECO:0000313" key="10">
    <source>
        <dbReference type="Proteomes" id="UP000603865"/>
    </source>
</evidence>
<feature type="transmembrane region" description="Helical" evidence="7">
    <location>
        <begin position="135"/>
        <end position="156"/>
    </location>
</feature>
<feature type="domain" description="Bacterial sugar transferase" evidence="8">
    <location>
        <begin position="296"/>
        <end position="488"/>
    </location>
</feature>
<dbReference type="Gene3D" id="3.40.50.720">
    <property type="entry name" value="NAD(P)-binding Rossmann-like Domain"/>
    <property type="match status" value="1"/>
</dbReference>
<protein>
    <submittedName>
        <fullName evidence="9">Undecaprenyl-phosphate galactose phosphotransferase WbaP</fullName>
    </submittedName>
</protein>